<sequence>MASIALLDLAVSTSAGFSMSKGSCYANFVSAVTLCASEEEPLLSGGQFDTSLSGVPVHFTVAVFPNTKTKV</sequence>
<proteinExistence type="predicted"/>
<evidence type="ECO:0008006" key="4">
    <source>
        <dbReference type="Google" id="ProtNLM"/>
    </source>
</evidence>
<evidence type="ECO:0000313" key="3">
    <source>
        <dbReference type="Proteomes" id="UP001056384"/>
    </source>
</evidence>
<reference evidence="2" key="1">
    <citation type="submission" date="2022-06" db="EMBL/GenBank/DDBJ databases">
        <title>Complete genome sequences of two strains of the flax pathogen Septoria linicola.</title>
        <authorList>
            <person name="Lapalu N."/>
            <person name="Simon A."/>
            <person name="Demenou B."/>
            <person name="Paumier D."/>
            <person name="Guillot M.-P."/>
            <person name="Gout L."/>
            <person name="Valade R."/>
        </authorList>
    </citation>
    <scope>NUCLEOTIDE SEQUENCE</scope>
    <source>
        <strain evidence="2">SE15195</strain>
    </source>
</reference>
<feature type="signal peptide" evidence="1">
    <location>
        <begin position="1"/>
        <end position="16"/>
    </location>
</feature>
<dbReference type="AlphaFoldDB" id="A0A9Q9AY20"/>
<keyword evidence="3" id="KW-1185">Reference proteome</keyword>
<evidence type="ECO:0000313" key="2">
    <source>
        <dbReference type="EMBL" id="USW53886.1"/>
    </source>
</evidence>
<keyword evidence="1" id="KW-0732">Signal</keyword>
<organism evidence="2 3">
    <name type="scientific">Septoria linicola</name>
    <dbReference type="NCBI Taxonomy" id="215465"/>
    <lineage>
        <taxon>Eukaryota</taxon>
        <taxon>Fungi</taxon>
        <taxon>Dikarya</taxon>
        <taxon>Ascomycota</taxon>
        <taxon>Pezizomycotina</taxon>
        <taxon>Dothideomycetes</taxon>
        <taxon>Dothideomycetidae</taxon>
        <taxon>Mycosphaerellales</taxon>
        <taxon>Mycosphaerellaceae</taxon>
        <taxon>Septoria</taxon>
    </lineage>
</organism>
<evidence type="ECO:0000256" key="1">
    <source>
        <dbReference type="SAM" id="SignalP"/>
    </source>
</evidence>
<name>A0A9Q9AY20_9PEZI</name>
<dbReference type="Proteomes" id="UP001056384">
    <property type="component" value="Chromosome 5"/>
</dbReference>
<protein>
    <recommendedName>
        <fullName evidence="4">Secreted protein</fullName>
    </recommendedName>
</protein>
<dbReference type="EMBL" id="CP099422">
    <property type="protein sequence ID" value="USW53886.1"/>
    <property type="molecule type" value="Genomic_DNA"/>
</dbReference>
<accession>A0A9Q9AY20</accession>
<feature type="chain" id="PRO_5040216109" description="Secreted protein" evidence="1">
    <location>
        <begin position="17"/>
        <end position="71"/>
    </location>
</feature>
<gene>
    <name evidence="2" type="ORF">Slin15195_G072050</name>
</gene>